<evidence type="ECO:0000313" key="6">
    <source>
        <dbReference type="EMBL" id="OSO88152.1"/>
    </source>
</evidence>
<evidence type="ECO:0000256" key="4">
    <source>
        <dbReference type="ARBA" id="ARBA00023235"/>
    </source>
</evidence>
<evidence type="ECO:0000256" key="2">
    <source>
        <dbReference type="ARBA" id="ARBA00009774"/>
    </source>
</evidence>
<comment type="caution">
    <text evidence="6">The sequence shown here is derived from an EMBL/GenBank/DDBJ whole genome shotgun (WGS) entry which is preliminary data.</text>
</comment>
<evidence type="ECO:0000256" key="1">
    <source>
        <dbReference type="ARBA" id="ARBA00004953"/>
    </source>
</evidence>
<dbReference type="RefSeq" id="WP_061546978.1">
    <property type="nucleotide sequence ID" value="NZ_NBYN01000059.1"/>
</dbReference>
<evidence type="ECO:0000256" key="3">
    <source>
        <dbReference type="ARBA" id="ARBA00022573"/>
    </source>
</evidence>
<proteinExistence type="inferred from homology"/>
<feature type="domain" description="Cobalamin biosynthesis precorrin-8X methylmutase CobH/CbiC" evidence="5">
    <location>
        <begin position="10"/>
        <end position="205"/>
    </location>
</feature>
<evidence type="ECO:0000259" key="5">
    <source>
        <dbReference type="Pfam" id="PF02570"/>
    </source>
</evidence>
<sequence>MYNYIRDAGEIYKKSFDIIRSEAELDSLPEDVAKIAVRLIHACGMTDIVKDLAYSLDAVNLGKNALTSGAPILCDCQMVAQGITKKRLPTTNAIICSLNDPEVPTIAKRLGNTRSAAALELWRFHLDGAVVAIGNAPTALFRLLEMLDEGVPRPALILGFPVGFVGAAESKAALAENSRGVPFLTLHGRRGGSAIAASAINALASEEET</sequence>
<dbReference type="PANTHER" id="PTHR43588:SF1">
    <property type="entry name" value="COBALT-PRECORRIN-8 METHYLMUTASE"/>
    <property type="match status" value="1"/>
</dbReference>
<dbReference type="InterPro" id="IPR036588">
    <property type="entry name" value="CobH/CbiC_sf"/>
</dbReference>
<gene>
    <name evidence="6" type="ORF">B7O87_13715</name>
</gene>
<keyword evidence="4" id="KW-0413">Isomerase</keyword>
<comment type="pathway">
    <text evidence="1">Cofactor biosynthesis; adenosylcobalamin biosynthesis.</text>
</comment>
<reference evidence="7" key="1">
    <citation type="submission" date="2017-04" db="EMBL/GenBank/DDBJ databases">
        <authorList>
            <person name="Abreu V.A."/>
            <person name="Popin R.V."/>
            <person name="Rigonato J."/>
            <person name="Andreote A.P."/>
            <person name="Schaker P.C."/>
            <person name="Hoff-Risseti C."/>
            <person name="Alvarenga D.O."/>
            <person name="Varani A.M."/>
            <person name="Fiore M.F."/>
        </authorList>
    </citation>
    <scope>NUCLEOTIDE SEQUENCE [LARGE SCALE GENOMIC DNA]</scope>
    <source>
        <strain evidence="7">CENA303</strain>
    </source>
</reference>
<dbReference type="Pfam" id="PF02570">
    <property type="entry name" value="CbiC"/>
    <property type="match status" value="1"/>
</dbReference>
<protein>
    <submittedName>
        <fullName evidence="6">Precorrin-8X methylmutase</fullName>
    </submittedName>
</protein>
<dbReference type="Gene3D" id="3.40.50.10230">
    <property type="entry name" value="Cobalamin biosynthesis CobH/CbiC, precorrin-8X methylmutase"/>
    <property type="match status" value="1"/>
</dbReference>
<dbReference type="SUPFAM" id="SSF63965">
    <property type="entry name" value="Precorrin-8X methylmutase CbiC/CobH"/>
    <property type="match status" value="1"/>
</dbReference>
<dbReference type="GO" id="GO:0009236">
    <property type="term" value="P:cobalamin biosynthetic process"/>
    <property type="evidence" value="ECO:0007669"/>
    <property type="project" value="UniProtKB-UniPathway"/>
</dbReference>
<dbReference type="AlphaFoldDB" id="A0A1X4G3T6"/>
<dbReference type="EMBL" id="NBYN01000059">
    <property type="protein sequence ID" value="OSO88152.1"/>
    <property type="molecule type" value="Genomic_DNA"/>
</dbReference>
<dbReference type="Proteomes" id="UP000192997">
    <property type="component" value="Unassembled WGS sequence"/>
</dbReference>
<dbReference type="InterPro" id="IPR003722">
    <property type="entry name" value="Cbl_synth_CobH/CbiC"/>
</dbReference>
<dbReference type="UniPathway" id="UPA00148"/>
<evidence type="ECO:0000313" key="7">
    <source>
        <dbReference type="Proteomes" id="UP000192997"/>
    </source>
</evidence>
<comment type="similarity">
    <text evidence="2">Belongs to the CobH/CbiC family.</text>
</comment>
<dbReference type="NCBIfam" id="NF006136">
    <property type="entry name" value="PRK08285.1"/>
    <property type="match status" value="1"/>
</dbReference>
<name>A0A1X4G3T6_9CYAN</name>
<keyword evidence="3" id="KW-0169">Cobalamin biosynthesis</keyword>
<dbReference type="PANTHER" id="PTHR43588">
    <property type="entry name" value="COBALT-PRECORRIN-8 METHYLMUTASE"/>
    <property type="match status" value="1"/>
</dbReference>
<organism evidence="6 7">
    <name type="scientific">Cylindrospermopsis raciborskii CENA303</name>
    <dbReference type="NCBI Taxonomy" id="1170769"/>
    <lineage>
        <taxon>Bacteria</taxon>
        <taxon>Bacillati</taxon>
        <taxon>Cyanobacteriota</taxon>
        <taxon>Cyanophyceae</taxon>
        <taxon>Nostocales</taxon>
        <taxon>Aphanizomenonaceae</taxon>
        <taxon>Cylindrospermopsis</taxon>
    </lineage>
</organism>
<accession>A0A1X4G3T6</accession>
<dbReference type="GO" id="GO:0016993">
    <property type="term" value="F:precorrin-8X methylmutase activity"/>
    <property type="evidence" value="ECO:0007669"/>
    <property type="project" value="InterPro"/>
</dbReference>